<evidence type="ECO:0000313" key="2">
    <source>
        <dbReference type="Proteomes" id="UP001529340"/>
    </source>
</evidence>
<comment type="caution">
    <text evidence="1">The sequence shown here is derived from an EMBL/GenBank/DDBJ whole genome shotgun (WGS) entry which is preliminary data.</text>
</comment>
<reference evidence="1 2" key="3">
    <citation type="submission" date="2023-06" db="EMBL/GenBank/DDBJ databases">
        <authorList>
            <person name="Zeman M."/>
            <person name="Kubasova T."/>
            <person name="Jahodarova E."/>
            <person name="Nykrynova M."/>
            <person name="Rychlik I."/>
        </authorList>
    </citation>
    <scope>NUCLEOTIDE SEQUENCE [LARGE SCALE GENOMIC DNA]</scope>
    <source>
        <strain evidence="1 2">ET39</strain>
    </source>
</reference>
<dbReference type="Pfam" id="PF08902">
    <property type="entry name" value="DUF1848"/>
    <property type="match status" value="1"/>
</dbReference>
<organism evidence="1 2">
    <name type="scientific">Amedibacillus dolichus</name>
    <dbReference type="NCBI Taxonomy" id="31971"/>
    <lineage>
        <taxon>Bacteria</taxon>
        <taxon>Bacillati</taxon>
        <taxon>Bacillota</taxon>
        <taxon>Erysipelotrichia</taxon>
        <taxon>Erysipelotrichales</taxon>
        <taxon>Erysipelotrichaceae</taxon>
        <taxon>Amedibacillus</taxon>
    </lineage>
</organism>
<sequence>MILFVSGRCDIPAFYSEWFFHRLEAGFVDVRNPYNEHQISRIRLSDDVVDCILFCTKDPRPMLPRLKEIPFPYLFHVTLTGYHSDIEPGVRDKKGILQSVRQLSEMIGKERIILRYDPILLTRRYDVDYHEKAFESLCRQLDGYVSTYIISFVDFYKNTRKHAAAAGILLMNEIEMRAVGARIGAIARRYGVKVQTCAEEIDLSAYGIERGACIEREDLKRRLGETIALPIGKGVRPQCGCLPTVDIGDYNACAHYCAYCYANYDEDRIGQNVRRHDPYSSLLLGHLSEDDKITIRKDQKKI</sequence>
<keyword evidence="2" id="KW-1185">Reference proteome</keyword>
<accession>A0ABT7UAG2</accession>
<protein>
    <submittedName>
        <fullName evidence="1">DUF1848 domain-containing protein</fullName>
    </submittedName>
</protein>
<name>A0ABT7UAG2_9FIRM</name>
<evidence type="ECO:0000313" key="1">
    <source>
        <dbReference type="EMBL" id="MDM8156619.1"/>
    </source>
</evidence>
<dbReference type="Proteomes" id="UP001529340">
    <property type="component" value="Unassembled WGS sequence"/>
</dbReference>
<proteinExistence type="predicted"/>
<dbReference type="RefSeq" id="WP_289607085.1">
    <property type="nucleotide sequence ID" value="NZ_JAUDCG010000009.1"/>
</dbReference>
<dbReference type="EMBL" id="JAUDCG010000009">
    <property type="protein sequence ID" value="MDM8156619.1"/>
    <property type="molecule type" value="Genomic_DNA"/>
</dbReference>
<reference evidence="2" key="1">
    <citation type="submission" date="2023-06" db="EMBL/GenBank/DDBJ databases">
        <title>Identification and characterization of horizontal gene transfer across gut microbiota members of farm animals based on homology search.</title>
        <authorList>
            <person name="Zeman M."/>
            <person name="Kubasova T."/>
            <person name="Jahodarova E."/>
            <person name="Nykrynova M."/>
            <person name="Rychlik I."/>
        </authorList>
    </citation>
    <scope>NUCLEOTIDE SEQUENCE [LARGE SCALE GENOMIC DNA]</scope>
    <source>
        <strain evidence="2">ET39</strain>
    </source>
</reference>
<dbReference type="InterPro" id="IPR014998">
    <property type="entry name" value="DUF1848"/>
</dbReference>
<gene>
    <name evidence="1" type="ORF">QUV96_03075</name>
</gene>
<reference evidence="1 2" key="2">
    <citation type="submission" date="2023-06" db="EMBL/GenBank/DDBJ databases">
        <title>Identification and characterization of horizontal gene transfer across gut microbiota members of farm animals based on homology search.</title>
        <authorList>
            <person name="Schwarzerova J."/>
            <person name="Nykrynova M."/>
            <person name="Jureckova K."/>
            <person name="Cejkova D."/>
            <person name="Rychlik I."/>
        </authorList>
    </citation>
    <scope>NUCLEOTIDE SEQUENCE [LARGE SCALE GENOMIC DNA]</scope>
    <source>
        <strain evidence="1 2">ET39</strain>
    </source>
</reference>